<evidence type="ECO:0000313" key="1">
    <source>
        <dbReference type="EMBL" id="KAI8555687.1"/>
    </source>
</evidence>
<name>A0ACC0NT26_RHOML</name>
<dbReference type="EMBL" id="CM046392">
    <property type="protein sequence ID" value="KAI8555687.1"/>
    <property type="molecule type" value="Genomic_DNA"/>
</dbReference>
<comment type="caution">
    <text evidence="1">The sequence shown here is derived from an EMBL/GenBank/DDBJ whole genome shotgun (WGS) entry which is preliminary data.</text>
</comment>
<gene>
    <name evidence="1" type="ORF">RHMOL_Rhmol05G0193300</name>
</gene>
<proteinExistence type="predicted"/>
<evidence type="ECO:0000313" key="2">
    <source>
        <dbReference type="Proteomes" id="UP001062846"/>
    </source>
</evidence>
<sequence>MASLNDSIAFSLFFLLIITNASGDEIRYDTMHNDGMQGFQCSREHPDRCYPPPSNVYWGACEEIEECRDGLREDFDGDTRKNFNRKMRLVHRTRW</sequence>
<dbReference type="Proteomes" id="UP001062846">
    <property type="component" value="Chromosome 5"/>
</dbReference>
<keyword evidence="2" id="KW-1185">Reference proteome</keyword>
<accession>A0ACC0NT26</accession>
<reference evidence="1" key="1">
    <citation type="submission" date="2022-02" db="EMBL/GenBank/DDBJ databases">
        <title>Plant Genome Project.</title>
        <authorList>
            <person name="Zhang R.-G."/>
        </authorList>
    </citation>
    <scope>NUCLEOTIDE SEQUENCE</scope>
    <source>
        <strain evidence="1">AT1</strain>
    </source>
</reference>
<organism evidence="1 2">
    <name type="scientific">Rhododendron molle</name>
    <name type="common">Chinese azalea</name>
    <name type="synonym">Azalea mollis</name>
    <dbReference type="NCBI Taxonomy" id="49168"/>
    <lineage>
        <taxon>Eukaryota</taxon>
        <taxon>Viridiplantae</taxon>
        <taxon>Streptophyta</taxon>
        <taxon>Embryophyta</taxon>
        <taxon>Tracheophyta</taxon>
        <taxon>Spermatophyta</taxon>
        <taxon>Magnoliopsida</taxon>
        <taxon>eudicotyledons</taxon>
        <taxon>Gunneridae</taxon>
        <taxon>Pentapetalae</taxon>
        <taxon>asterids</taxon>
        <taxon>Ericales</taxon>
        <taxon>Ericaceae</taxon>
        <taxon>Ericoideae</taxon>
        <taxon>Rhodoreae</taxon>
        <taxon>Rhododendron</taxon>
    </lineage>
</organism>
<protein>
    <submittedName>
        <fullName evidence="1">Uncharacterized protein</fullName>
    </submittedName>
</protein>